<dbReference type="Pfam" id="PF20582">
    <property type="entry name" value="UPF0758_N"/>
    <property type="match status" value="1"/>
</dbReference>
<feature type="domain" description="MPN" evidence="8">
    <location>
        <begin position="104"/>
        <end position="226"/>
    </location>
</feature>
<dbReference type="RefSeq" id="WP_037328329.1">
    <property type="nucleotide sequence ID" value="NZ_JRMW01000038.1"/>
</dbReference>
<dbReference type="EMBL" id="JRMW01000038">
    <property type="protein sequence ID" value="KGF03569.1"/>
    <property type="molecule type" value="Genomic_DNA"/>
</dbReference>
<comment type="caution">
    <text evidence="9">The sequence shown here is derived from an EMBL/GenBank/DDBJ whole genome shotgun (WGS) entry which is preliminary data.</text>
</comment>
<evidence type="ECO:0000313" key="9">
    <source>
        <dbReference type="EMBL" id="KGF03569.1"/>
    </source>
</evidence>
<dbReference type="OrthoDB" id="9804482at2"/>
<dbReference type="PANTHER" id="PTHR30471">
    <property type="entry name" value="DNA REPAIR PROTEIN RADC"/>
    <property type="match status" value="1"/>
</dbReference>
<organism evidence="9 10">
    <name type="scientific">Anaerococcus lactolyticus S7-1-13</name>
    <dbReference type="NCBI Taxonomy" id="1284686"/>
    <lineage>
        <taxon>Bacteria</taxon>
        <taxon>Bacillati</taxon>
        <taxon>Bacillota</taxon>
        <taxon>Tissierellia</taxon>
        <taxon>Tissierellales</taxon>
        <taxon>Peptoniphilaceae</taxon>
        <taxon>Anaerococcus</taxon>
    </lineage>
</organism>
<keyword evidence="5" id="KW-0862">Zinc</keyword>
<dbReference type="GO" id="GO:0006508">
    <property type="term" value="P:proteolysis"/>
    <property type="evidence" value="ECO:0007669"/>
    <property type="project" value="UniProtKB-KW"/>
</dbReference>
<evidence type="ECO:0000256" key="3">
    <source>
        <dbReference type="ARBA" id="ARBA00022723"/>
    </source>
</evidence>
<evidence type="ECO:0000256" key="5">
    <source>
        <dbReference type="ARBA" id="ARBA00022833"/>
    </source>
</evidence>
<dbReference type="NCBIfam" id="NF000642">
    <property type="entry name" value="PRK00024.1"/>
    <property type="match status" value="1"/>
</dbReference>
<dbReference type="Proteomes" id="UP000029579">
    <property type="component" value="Unassembled WGS sequence"/>
</dbReference>
<comment type="similarity">
    <text evidence="1 7">Belongs to the UPF0758 family.</text>
</comment>
<keyword evidence="6" id="KW-0482">Metalloprotease</keyword>
<dbReference type="PROSITE" id="PS50249">
    <property type="entry name" value="MPN"/>
    <property type="match status" value="1"/>
</dbReference>
<dbReference type="Gene3D" id="3.40.140.10">
    <property type="entry name" value="Cytidine Deaminase, domain 2"/>
    <property type="match status" value="1"/>
</dbReference>
<protein>
    <submittedName>
        <fullName evidence="9">DNA repair protein RadC</fullName>
    </submittedName>
</protein>
<dbReference type="eggNOG" id="COG2003">
    <property type="taxonomic scope" value="Bacteria"/>
</dbReference>
<evidence type="ECO:0000256" key="1">
    <source>
        <dbReference type="ARBA" id="ARBA00010243"/>
    </source>
</evidence>
<evidence type="ECO:0000259" key="8">
    <source>
        <dbReference type="PROSITE" id="PS50249"/>
    </source>
</evidence>
<keyword evidence="4" id="KW-0378">Hydrolase</keyword>
<evidence type="ECO:0000256" key="7">
    <source>
        <dbReference type="RuleBase" id="RU003797"/>
    </source>
</evidence>
<dbReference type="InterPro" id="IPR020891">
    <property type="entry name" value="UPF0758_CS"/>
</dbReference>
<dbReference type="GO" id="GO:0046872">
    <property type="term" value="F:metal ion binding"/>
    <property type="evidence" value="ECO:0007669"/>
    <property type="project" value="UniProtKB-KW"/>
</dbReference>
<dbReference type="Pfam" id="PF04002">
    <property type="entry name" value="RadC"/>
    <property type="match status" value="1"/>
</dbReference>
<sequence length="226" mass="25457">MKQTIKDMKLTDRPREKLIKFGHASLSEKELLAIIISTGTDKKNAIELAEEILATFSEEALLEIEVEELTKINGIKEAKASKIVASLQFGKRIKEKILNKKKYQINSNEEAYEFIKDTISLKDREYFYTILLNNKNEVISKELISIGDLSSSIVNPREVFKPAIKKSAKSMILAHNHPSGNPSPSKADLLITHRLIDAGKILDITVLDHLIIGHGTYVSLKKDNYI</sequence>
<dbReference type="PANTHER" id="PTHR30471:SF3">
    <property type="entry name" value="UPF0758 PROTEIN YEES-RELATED"/>
    <property type="match status" value="1"/>
</dbReference>
<dbReference type="CDD" id="cd08071">
    <property type="entry name" value="MPN_DUF2466"/>
    <property type="match status" value="1"/>
</dbReference>
<dbReference type="PROSITE" id="PS01302">
    <property type="entry name" value="UPF0758"/>
    <property type="match status" value="1"/>
</dbReference>
<accession>A0A095Z4Z0</accession>
<name>A0A095Z4Z0_9FIRM</name>
<dbReference type="AlphaFoldDB" id="A0A095Z4Z0"/>
<dbReference type="InterPro" id="IPR037518">
    <property type="entry name" value="MPN"/>
</dbReference>
<proteinExistence type="inferred from homology"/>
<evidence type="ECO:0000256" key="4">
    <source>
        <dbReference type="ARBA" id="ARBA00022801"/>
    </source>
</evidence>
<keyword evidence="2" id="KW-0645">Protease</keyword>
<evidence type="ECO:0000313" key="10">
    <source>
        <dbReference type="Proteomes" id="UP000029579"/>
    </source>
</evidence>
<dbReference type="NCBIfam" id="TIGR00608">
    <property type="entry name" value="radc"/>
    <property type="match status" value="1"/>
</dbReference>
<evidence type="ECO:0000256" key="2">
    <source>
        <dbReference type="ARBA" id="ARBA00022670"/>
    </source>
</evidence>
<dbReference type="InterPro" id="IPR001405">
    <property type="entry name" value="UPF0758"/>
</dbReference>
<dbReference type="GO" id="GO:0008237">
    <property type="term" value="F:metallopeptidase activity"/>
    <property type="evidence" value="ECO:0007669"/>
    <property type="project" value="UniProtKB-KW"/>
</dbReference>
<dbReference type="InterPro" id="IPR046778">
    <property type="entry name" value="UPF0758_N"/>
</dbReference>
<gene>
    <name evidence="9" type="ORF">HMPREF1630_07140</name>
</gene>
<reference evidence="9 10" key="1">
    <citation type="submission" date="2014-07" db="EMBL/GenBank/DDBJ databases">
        <authorList>
            <person name="McCorrison J."/>
            <person name="Sanka R."/>
            <person name="Torralba M."/>
            <person name="Gillis M."/>
            <person name="Haft D.H."/>
            <person name="Methe B."/>
            <person name="Sutton G."/>
            <person name="Nelson K.E."/>
        </authorList>
    </citation>
    <scope>NUCLEOTIDE SEQUENCE [LARGE SCALE GENOMIC DNA]</scope>
    <source>
        <strain evidence="9 10">S7-1-13</strain>
    </source>
</reference>
<evidence type="ECO:0000256" key="6">
    <source>
        <dbReference type="ARBA" id="ARBA00023049"/>
    </source>
</evidence>
<keyword evidence="3" id="KW-0479">Metal-binding</keyword>
<dbReference type="InterPro" id="IPR025657">
    <property type="entry name" value="RadC_JAB"/>
</dbReference>